<protein>
    <submittedName>
        <fullName evidence="6">ADAM metallopeptidase domain 32</fullName>
    </submittedName>
</protein>
<dbReference type="Pfam" id="PF08516">
    <property type="entry name" value="ADAM_CR"/>
    <property type="match status" value="1"/>
</dbReference>
<evidence type="ECO:0000256" key="3">
    <source>
        <dbReference type="SAM" id="Phobius"/>
    </source>
</evidence>
<feature type="domain" description="Disintegrin" evidence="4">
    <location>
        <begin position="268"/>
        <end position="353"/>
    </location>
</feature>
<name>A0A8C8VLR3_9SAUR</name>
<evidence type="ECO:0000259" key="4">
    <source>
        <dbReference type="PROSITE" id="PS50214"/>
    </source>
</evidence>
<keyword evidence="3" id="KW-0472">Membrane</keyword>
<evidence type="ECO:0000313" key="6">
    <source>
        <dbReference type="Ensembl" id="ENSPCEP00000016940.1"/>
    </source>
</evidence>
<dbReference type="GO" id="GO:0008584">
    <property type="term" value="P:male gonad development"/>
    <property type="evidence" value="ECO:0007669"/>
    <property type="project" value="TreeGrafter"/>
</dbReference>
<dbReference type="SMART" id="SM00050">
    <property type="entry name" value="DISIN"/>
    <property type="match status" value="1"/>
</dbReference>
<dbReference type="InterPro" id="IPR001590">
    <property type="entry name" value="Peptidase_M12B"/>
</dbReference>
<keyword evidence="1" id="KW-1015">Disulfide bond</keyword>
<comment type="caution">
    <text evidence="2">Lacks conserved residue(s) required for the propagation of feature annotation.</text>
</comment>
<feature type="domain" description="Peptidase M12B" evidence="5">
    <location>
        <begin position="103"/>
        <end position="259"/>
    </location>
</feature>
<accession>A0A8C8VLR3</accession>
<dbReference type="Ensembl" id="ENSPCET00000017536.1">
    <property type="protein sequence ID" value="ENSPCEP00000016940.1"/>
    <property type="gene ID" value="ENSPCEG00000012957.1"/>
</dbReference>
<dbReference type="Pfam" id="PF00200">
    <property type="entry name" value="Disintegrin"/>
    <property type="match status" value="1"/>
</dbReference>
<evidence type="ECO:0000256" key="2">
    <source>
        <dbReference type="PROSITE-ProRule" id="PRU00276"/>
    </source>
</evidence>
<evidence type="ECO:0000259" key="5">
    <source>
        <dbReference type="PROSITE" id="PS50215"/>
    </source>
</evidence>
<dbReference type="SMART" id="SM00608">
    <property type="entry name" value="ACR"/>
    <property type="match status" value="1"/>
</dbReference>
<evidence type="ECO:0000313" key="7">
    <source>
        <dbReference type="Proteomes" id="UP000694393"/>
    </source>
</evidence>
<dbReference type="Gene3D" id="4.10.70.10">
    <property type="entry name" value="Disintegrin domain"/>
    <property type="match status" value="1"/>
</dbReference>
<dbReference type="InterPro" id="IPR001762">
    <property type="entry name" value="Disintegrin_dom"/>
</dbReference>
<dbReference type="GO" id="GO:0006508">
    <property type="term" value="P:proteolysis"/>
    <property type="evidence" value="ECO:0007669"/>
    <property type="project" value="InterPro"/>
</dbReference>
<dbReference type="Pfam" id="PF01421">
    <property type="entry name" value="Reprolysin"/>
    <property type="match status" value="1"/>
</dbReference>
<dbReference type="InterPro" id="IPR036436">
    <property type="entry name" value="Disintegrin_dom_sf"/>
</dbReference>
<dbReference type="PROSITE" id="PS50214">
    <property type="entry name" value="DISINTEGRIN_2"/>
    <property type="match status" value="1"/>
</dbReference>
<dbReference type="GO" id="GO:0007155">
    <property type="term" value="P:cell adhesion"/>
    <property type="evidence" value="ECO:0007669"/>
    <property type="project" value="TreeGrafter"/>
</dbReference>
<feature type="transmembrane region" description="Helical" evidence="3">
    <location>
        <begin position="525"/>
        <end position="545"/>
    </location>
</feature>
<dbReference type="SUPFAM" id="SSF57552">
    <property type="entry name" value="Blood coagulation inhibitor (disintegrin)"/>
    <property type="match status" value="1"/>
</dbReference>
<dbReference type="PROSITE" id="PS50215">
    <property type="entry name" value="ADAM_MEPRO"/>
    <property type="match status" value="1"/>
</dbReference>
<keyword evidence="3" id="KW-1133">Transmembrane helix</keyword>
<dbReference type="InterPro" id="IPR024079">
    <property type="entry name" value="MetalloPept_cat_dom_sf"/>
</dbReference>
<keyword evidence="3" id="KW-0812">Transmembrane</keyword>
<dbReference type="GO" id="GO:0005886">
    <property type="term" value="C:plasma membrane"/>
    <property type="evidence" value="ECO:0007669"/>
    <property type="project" value="TreeGrafter"/>
</dbReference>
<reference evidence="6" key="2">
    <citation type="submission" date="2025-09" db="UniProtKB">
        <authorList>
            <consortium name="Ensembl"/>
        </authorList>
    </citation>
    <scope>IDENTIFICATION</scope>
</reference>
<dbReference type="GO" id="GO:0004222">
    <property type="term" value="F:metalloendopeptidase activity"/>
    <property type="evidence" value="ECO:0007669"/>
    <property type="project" value="InterPro"/>
</dbReference>
<organism evidence="6 7">
    <name type="scientific">Pelusios castaneus</name>
    <name type="common">West African mud turtle</name>
    <dbReference type="NCBI Taxonomy" id="367368"/>
    <lineage>
        <taxon>Eukaryota</taxon>
        <taxon>Metazoa</taxon>
        <taxon>Chordata</taxon>
        <taxon>Craniata</taxon>
        <taxon>Vertebrata</taxon>
        <taxon>Euteleostomi</taxon>
        <taxon>Archelosauria</taxon>
        <taxon>Testudinata</taxon>
        <taxon>Testudines</taxon>
        <taxon>Pleurodira</taxon>
        <taxon>Pelomedusidae</taxon>
        <taxon>Pelusios</taxon>
    </lineage>
</organism>
<dbReference type="SUPFAM" id="SSF55486">
    <property type="entry name" value="Metalloproteases ('zincins'), catalytic domain"/>
    <property type="match status" value="1"/>
</dbReference>
<dbReference type="Proteomes" id="UP000694393">
    <property type="component" value="Unplaced"/>
</dbReference>
<dbReference type="GO" id="GO:0007339">
    <property type="term" value="P:binding of sperm to zona pellucida"/>
    <property type="evidence" value="ECO:0007669"/>
    <property type="project" value="TreeGrafter"/>
</dbReference>
<proteinExistence type="predicted"/>
<reference evidence="6" key="1">
    <citation type="submission" date="2025-08" db="UniProtKB">
        <authorList>
            <consortium name="Ensembl"/>
        </authorList>
    </citation>
    <scope>IDENTIFICATION</scope>
</reference>
<sequence length="576" mass="65013">RFLLLHFLTHFSSSLPSYSGYIAGFPNSLVTLSTCSGLRGILQFENASYGIEPLNSSPGFEHIVYQIKNENSKSPLFSNNYTDIGREQVSGKVSYKLHIDIEVSVMFIPLNMTIVLSSLEIWTDDNKIHTTGEVDEILRRFLQWKESHLVLRPHDIAFLFVYRDHPNYVGATFAGRMCLSNYAGGVALVYKLKAPQLNILEHRINYTYQDLQISYVITFFINNLFFRLSNGVKAFSSCSIRDFKSFLKHRGGDCLSNRPYFNLSYKNAPVCGNHIVERGEQCDCGSAQECAKDKCCTDKCRFKRGAKCATGLCCQNCKAKNKKCRPMADSQCDLSEYCNGSSAFCPIDLYVQDGHRCEHNTGYCYKGHCQSADKECQRIYGKGSKNAPLACYEEINSQTDRFGHCGNDPKKGFKTCSWMDVTCGKLVCIYPSRIPFTKEKAAIIYAQVREHICVSLDYMKPPTENDPLLIEEGTKCGPNKVCNNKKHCHCNAGWKPPDCKTKGSPVGGSIDSGLRFLDSDTLKNWLSLSFCLFLPILVGSIIMVVKWNELSRFCSKEDSQYNKRSNLFQKVRLVAI</sequence>
<evidence type="ECO:0000256" key="1">
    <source>
        <dbReference type="ARBA" id="ARBA00023157"/>
    </source>
</evidence>
<dbReference type="Gene3D" id="3.40.390.10">
    <property type="entry name" value="Collagenase (Catalytic Domain)"/>
    <property type="match status" value="1"/>
</dbReference>
<dbReference type="FunFam" id="4.10.70.10:FF:000003">
    <property type="entry name" value="Disintegrin and metalloproteinase domain-containing protein 17"/>
    <property type="match status" value="1"/>
</dbReference>
<keyword evidence="7" id="KW-1185">Reference proteome</keyword>
<dbReference type="PANTHER" id="PTHR11905:SF158">
    <property type="entry name" value="DISINTEGRIN AND METALLOPROTEINASE DOMAIN-CONTAINING PROTEIN 18"/>
    <property type="match status" value="1"/>
</dbReference>
<dbReference type="AlphaFoldDB" id="A0A8C8VLR3"/>
<dbReference type="PANTHER" id="PTHR11905">
    <property type="entry name" value="ADAM A DISINTEGRIN AND METALLOPROTEASE DOMAIN"/>
    <property type="match status" value="1"/>
</dbReference>
<dbReference type="InterPro" id="IPR006586">
    <property type="entry name" value="ADAM_Cys-rich"/>
</dbReference>